<evidence type="ECO:0000256" key="1">
    <source>
        <dbReference type="SAM" id="MobiDB-lite"/>
    </source>
</evidence>
<proteinExistence type="predicted"/>
<gene>
    <name evidence="3" type="ORF">JG688_00008245</name>
</gene>
<keyword evidence="2" id="KW-0732">Signal</keyword>
<protein>
    <submittedName>
        <fullName evidence="3">Uncharacterized protein</fullName>
    </submittedName>
</protein>
<sequence>MKAKMLLGLGAVAAVLMLGPGVNGLTTERGKGLRYLEDQRPVEVTAQLPGLLNEEGEDTDASASGDDSDGSDSDDKELADGNDTSADCRPGTSYWPACRSIGYSECMPGVVRWPQCKNDNTRG</sequence>
<feature type="region of interest" description="Disordered" evidence="1">
    <location>
        <begin position="45"/>
        <end position="93"/>
    </location>
</feature>
<organism evidence="3 4">
    <name type="scientific">Phytophthora aleatoria</name>
    <dbReference type="NCBI Taxonomy" id="2496075"/>
    <lineage>
        <taxon>Eukaryota</taxon>
        <taxon>Sar</taxon>
        <taxon>Stramenopiles</taxon>
        <taxon>Oomycota</taxon>
        <taxon>Peronosporomycetes</taxon>
        <taxon>Peronosporales</taxon>
        <taxon>Peronosporaceae</taxon>
        <taxon>Phytophthora</taxon>
    </lineage>
</organism>
<evidence type="ECO:0000256" key="2">
    <source>
        <dbReference type="SAM" id="SignalP"/>
    </source>
</evidence>
<reference evidence="3" key="1">
    <citation type="submission" date="2021-01" db="EMBL/GenBank/DDBJ databases">
        <title>Phytophthora aleatoria, a newly-described species from Pinus radiata is distinct from Phytophthora cactorum isolates based on comparative genomics.</title>
        <authorList>
            <person name="Mcdougal R."/>
            <person name="Panda P."/>
            <person name="Williams N."/>
            <person name="Studholme D.J."/>
        </authorList>
    </citation>
    <scope>NUCLEOTIDE SEQUENCE</scope>
    <source>
        <strain evidence="3">NZFS 4037</strain>
    </source>
</reference>
<dbReference type="EMBL" id="JAENGY010000426">
    <property type="protein sequence ID" value="KAG6963222.1"/>
    <property type="molecule type" value="Genomic_DNA"/>
</dbReference>
<evidence type="ECO:0000313" key="3">
    <source>
        <dbReference type="EMBL" id="KAG6963222.1"/>
    </source>
</evidence>
<dbReference type="AlphaFoldDB" id="A0A8J5ISZ1"/>
<feature type="compositionally biased region" description="Acidic residues" evidence="1">
    <location>
        <begin position="54"/>
        <end position="77"/>
    </location>
</feature>
<keyword evidence="4" id="KW-1185">Reference proteome</keyword>
<evidence type="ECO:0000313" key="4">
    <source>
        <dbReference type="Proteomes" id="UP000709295"/>
    </source>
</evidence>
<dbReference type="Proteomes" id="UP000709295">
    <property type="component" value="Unassembled WGS sequence"/>
</dbReference>
<name>A0A8J5ISZ1_9STRA</name>
<accession>A0A8J5ISZ1</accession>
<comment type="caution">
    <text evidence="3">The sequence shown here is derived from an EMBL/GenBank/DDBJ whole genome shotgun (WGS) entry which is preliminary data.</text>
</comment>
<feature type="signal peptide" evidence="2">
    <location>
        <begin position="1"/>
        <end position="24"/>
    </location>
</feature>
<feature type="chain" id="PRO_5035241003" evidence="2">
    <location>
        <begin position="25"/>
        <end position="123"/>
    </location>
</feature>